<evidence type="ECO:0000313" key="1">
    <source>
        <dbReference type="EMBL" id="MBW80894.1"/>
    </source>
</evidence>
<accession>A0A2P2II49</accession>
<dbReference type="EMBL" id="GGEC01000411">
    <property type="protein sequence ID" value="MBW80894.1"/>
    <property type="molecule type" value="Transcribed_RNA"/>
</dbReference>
<dbReference type="AlphaFoldDB" id="A0A2P2II49"/>
<protein>
    <submittedName>
        <fullName evidence="1">Uncharacterized protein</fullName>
    </submittedName>
</protein>
<name>A0A2P2II49_RHIMU</name>
<proteinExistence type="predicted"/>
<sequence>MSSLPPRPTGIACLYLQYPAVVFPWSIRG</sequence>
<reference evidence="1" key="1">
    <citation type="submission" date="2018-02" db="EMBL/GenBank/DDBJ databases">
        <title>Rhizophora mucronata_Transcriptome.</title>
        <authorList>
            <person name="Meera S.P."/>
            <person name="Sreeshan A."/>
            <person name="Augustine A."/>
        </authorList>
    </citation>
    <scope>NUCLEOTIDE SEQUENCE</scope>
    <source>
        <tissue evidence="1">Leaf</tissue>
    </source>
</reference>
<organism evidence="1">
    <name type="scientific">Rhizophora mucronata</name>
    <name type="common">Asiatic mangrove</name>
    <dbReference type="NCBI Taxonomy" id="61149"/>
    <lineage>
        <taxon>Eukaryota</taxon>
        <taxon>Viridiplantae</taxon>
        <taxon>Streptophyta</taxon>
        <taxon>Embryophyta</taxon>
        <taxon>Tracheophyta</taxon>
        <taxon>Spermatophyta</taxon>
        <taxon>Magnoliopsida</taxon>
        <taxon>eudicotyledons</taxon>
        <taxon>Gunneridae</taxon>
        <taxon>Pentapetalae</taxon>
        <taxon>rosids</taxon>
        <taxon>fabids</taxon>
        <taxon>Malpighiales</taxon>
        <taxon>Rhizophoraceae</taxon>
        <taxon>Rhizophora</taxon>
    </lineage>
</organism>